<feature type="domain" description="Calcineurin-like phosphoesterase" evidence="1">
    <location>
        <begin position="7"/>
        <end position="68"/>
    </location>
</feature>
<proteinExistence type="predicted"/>
<reference evidence="2 3" key="1">
    <citation type="submission" date="2023-03" db="EMBL/GenBank/DDBJ databases">
        <title>Host association and intracellularity evolved multiple times independently in the Rickettsiales.</title>
        <authorList>
            <person name="Castelli M."/>
            <person name="Nardi T."/>
            <person name="Gammuto L."/>
            <person name="Bellinzona G."/>
            <person name="Sabaneyeva E."/>
            <person name="Potekhin A."/>
            <person name="Serra V."/>
            <person name="Petroni G."/>
            <person name="Sassera D."/>
        </authorList>
    </citation>
    <scope>NUCLEOTIDE SEQUENCE [LARGE SCALE GENOMIC DNA]</scope>
    <source>
        <strain evidence="2 3">Sr 2-6</strain>
    </source>
</reference>
<dbReference type="EMBL" id="JARJFB010000167">
    <property type="protein sequence ID" value="MEA0971545.1"/>
    <property type="molecule type" value="Genomic_DNA"/>
</dbReference>
<dbReference type="SUPFAM" id="SSF56300">
    <property type="entry name" value="Metallo-dependent phosphatases"/>
    <property type="match status" value="1"/>
</dbReference>
<gene>
    <name evidence="2" type="ORF">Megvenef_01525</name>
</gene>
<dbReference type="Gene3D" id="3.60.21.10">
    <property type="match status" value="1"/>
</dbReference>
<name>A0ABU5NEG5_9RICK</name>
<dbReference type="InterPro" id="IPR029052">
    <property type="entry name" value="Metallo-depent_PP-like"/>
</dbReference>
<dbReference type="Pfam" id="PF00149">
    <property type="entry name" value="Metallophos"/>
    <property type="match status" value="1"/>
</dbReference>
<evidence type="ECO:0000313" key="3">
    <source>
        <dbReference type="Proteomes" id="UP001291687"/>
    </source>
</evidence>
<comment type="caution">
    <text evidence="2">The sequence shown here is derived from an EMBL/GenBank/DDBJ whole genome shotgun (WGS) entry which is preliminary data.</text>
</comment>
<dbReference type="Proteomes" id="UP001291687">
    <property type="component" value="Unassembled WGS sequence"/>
</dbReference>
<accession>A0ABU5NEG5</accession>
<keyword evidence="3" id="KW-1185">Reference proteome</keyword>
<dbReference type="InterPro" id="IPR004843">
    <property type="entry name" value="Calcineurin-like_PHP"/>
</dbReference>
<organism evidence="2 3">
    <name type="scientific">Candidatus Megaera venefica</name>
    <dbReference type="NCBI Taxonomy" id="2055910"/>
    <lineage>
        <taxon>Bacteria</taxon>
        <taxon>Pseudomonadati</taxon>
        <taxon>Pseudomonadota</taxon>
        <taxon>Alphaproteobacteria</taxon>
        <taxon>Rickettsiales</taxon>
        <taxon>Rickettsiaceae</taxon>
        <taxon>Candidatus Megaera</taxon>
    </lineage>
</organism>
<protein>
    <submittedName>
        <fullName evidence="2">CpdA-like phosphodiesterase</fullName>
    </submittedName>
</protein>
<sequence>MNKDILIAQITDTHIVAKDKHWMGLSQSNTAKRLQSVVEHINCLAIRPDLVIHTGDISDAGDIESYLHAQILWIIL</sequence>
<dbReference type="RefSeq" id="WP_322777453.1">
    <property type="nucleotide sequence ID" value="NZ_JARJFB010000167.1"/>
</dbReference>
<evidence type="ECO:0000313" key="2">
    <source>
        <dbReference type="EMBL" id="MEA0971545.1"/>
    </source>
</evidence>
<evidence type="ECO:0000259" key="1">
    <source>
        <dbReference type="Pfam" id="PF00149"/>
    </source>
</evidence>